<proteinExistence type="predicted"/>
<dbReference type="InterPro" id="IPR037914">
    <property type="entry name" value="SpoVT-AbrB_sf"/>
</dbReference>
<evidence type="ECO:0000313" key="3">
    <source>
        <dbReference type="EMBL" id="KPK73490.1"/>
    </source>
</evidence>
<evidence type="ECO:0000256" key="1">
    <source>
        <dbReference type="PROSITE-ProRule" id="PRU01076"/>
    </source>
</evidence>
<evidence type="ECO:0000259" key="2">
    <source>
        <dbReference type="PROSITE" id="PS51740"/>
    </source>
</evidence>
<dbReference type="EMBL" id="LJUO01000008">
    <property type="protein sequence ID" value="KPK73490.1"/>
    <property type="molecule type" value="Genomic_DNA"/>
</dbReference>
<comment type="caution">
    <text evidence="3">The sequence shown here is derived from an EMBL/GenBank/DDBJ whole genome shotgun (WGS) entry which is preliminary data.</text>
</comment>
<dbReference type="PROSITE" id="PS51257">
    <property type="entry name" value="PROKAR_LIPOPROTEIN"/>
    <property type="match status" value="1"/>
</dbReference>
<protein>
    <recommendedName>
        <fullName evidence="2">SpoVT-AbrB domain-containing protein</fullName>
    </recommendedName>
</protein>
<dbReference type="Pfam" id="PF04014">
    <property type="entry name" value="MazE_antitoxin"/>
    <property type="match status" value="1"/>
</dbReference>
<dbReference type="SUPFAM" id="SSF89447">
    <property type="entry name" value="AbrB/MazE/MraZ-like"/>
    <property type="match status" value="1"/>
</dbReference>
<dbReference type="SMART" id="SM00966">
    <property type="entry name" value="SpoVT_AbrB"/>
    <property type="match status" value="1"/>
</dbReference>
<organism evidence="3 4">
    <name type="scientific">candidate division WOR_3 bacterium SM23_60</name>
    <dbReference type="NCBI Taxonomy" id="1703780"/>
    <lineage>
        <taxon>Bacteria</taxon>
        <taxon>Bacteria division WOR-3</taxon>
    </lineage>
</organism>
<dbReference type="GO" id="GO:0003677">
    <property type="term" value="F:DNA binding"/>
    <property type="evidence" value="ECO:0007669"/>
    <property type="project" value="UniProtKB-UniRule"/>
</dbReference>
<keyword evidence="1" id="KW-0238">DNA-binding</keyword>
<dbReference type="Proteomes" id="UP000051096">
    <property type="component" value="Unassembled WGS sequence"/>
</dbReference>
<dbReference type="Gene3D" id="2.10.260.10">
    <property type="match status" value="1"/>
</dbReference>
<evidence type="ECO:0000313" key="4">
    <source>
        <dbReference type="Proteomes" id="UP000051096"/>
    </source>
</evidence>
<dbReference type="NCBIfam" id="NF040962">
    <property type="entry name" value="near_HgcAB"/>
    <property type="match status" value="1"/>
</dbReference>
<accession>A0A0S8GLX7</accession>
<dbReference type="PROSITE" id="PS51740">
    <property type="entry name" value="SPOVT_ABRB"/>
    <property type="match status" value="1"/>
</dbReference>
<feature type="domain" description="SpoVT-AbrB" evidence="2">
    <location>
        <begin position="23"/>
        <end position="71"/>
    </location>
</feature>
<dbReference type="AlphaFoldDB" id="A0A0S8GLX7"/>
<dbReference type="InterPro" id="IPR007159">
    <property type="entry name" value="SpoVT-AbrB_dom"/>
</dbReference>
<dbReference type="NCBIfam" id="TIGR01439">
    <property type="entry name" value="lp_hng_hel_AbrB"/>
    <property type="match status" value="1"/>
</dbReference>
<reference evidence="3 4" key="1">
    <citation type="journal article" date="2015" name="Microbiome">
        <title>Genomic resolution of linkages in carbon, nitrogen, and sulfur cycling among widespread estuary sediment bacteria.</title>
        <authorList>
            <person name="Baker B.J."/>
            <person name="Lazar C.S."/>
            <person name="Teske A.P."/>
            <person name="Dick G.J."/>
        </authorList>
    </citation>
    <scope>NUCLEOTIDE SEQUENCE [LARGE SCALE GENOMIC DNA]</scope>
    <source>
        <strain evidence="3">SM23_60</strain>
    </source>
</reference>
<name>A0A0S8GLX7_UNCW3</name>
<sequence length="98" mass="10810">MKKKKKRESSTSPQIVSSCCAIKAMVTIDERGQMVLPKELRDEVGLKAGDKLAVVAMAEKGKVCCLTLMKADELSNMVMIKLKPVWNGIKEQDKAAEE</sequence>
<gene>
    <name evidence="3" type="ORF">AMJ87_01515</name>
</gene>